<evidence type="ECO:0000313" key="2">
    <source>
        <dbReference type="EMBL" id="KAJ4455799.1"/>
    </source>
</evidence>
<name>A0ABQ8U913_9EUKA</name>
<feature type="compositionally biased region" description="Polar residues" evidence="1">
    <location>
        <begin position="53"/>
        <end position="64"/>
    </location>
</feature>
<evidence type="ECO:0000256" key="1">
    <source>
        <dbReference type="SAM" id="MobiDB-lite"/>
    </source>
</evidence>
<accession>A0ABQ8U913</accession>
<feature type="region of interest" description="Disordered" evidence="1">
    <location>
        <begin position="1"/>
        <end position="36"/>
    </location>
</feature>
<evidence type="ECO:0000313" key="3">
    <source>
        <dbReference type="Proteomes" id="UP001141327"/>
    </source>
</evidence>
<proteinExistence type="predicted"/>
<dbReference type="Proteomes" id="UP001141327">
    <property type="component" value="Unassembled WGS sequence"/>
</dbReference>
<reference evidence="2" key="1">
    <citation type="journal article" date="2022" name="bioRxiv">
        <title>Genomics of Preaxostyla Flagellates Illuminates Evolutionary Transitions and the Path Towards Mitochondrial Loss.</title>
        <authorList>
            <person name="Novak L.V.F."/>
            <person name="Treitli S.C."/>
            <person name="Pyrih J."/>
            <person name="Halakuc P."/>
            <person name="Pipaliya S.V."/>
            <person name="Vacek V."/>
            <person name="Brzon O."/>
            <person name="Soukal P."/>
            <person name="Eme L."/>
            <person name="Dacks J.B."/>
            <person name="Karnkowska A."/>
            <person name="Elias M."/>
            <person name="Hampl V."/>
        </authorList>
    </citation>
    <scope>NUCLEOTIDE SEQUENCE</scope>
    <source>
        <strain evidence="2">RCP-MX</strain>
    </source>
</reference>
<gene>
    <name evidence="2" type="ORF">PAPYR_9161</name>
</gene>
<feature type="compositionally biased region" description="Basic residues" evidence="1">
    <location>
        <begin position="1"/>
        <end position="17"/>
    </location>
</feature>
<protein>
    <submittedName>
        <fullName evidence="2">Uncharacterized protein</fullName>
    </submittedName>
</protein>
<sequence length="76" mass="8443">MPPNRHHPPIHGRVRRKKEVEARKVESSRQQVAAYQEREKERMSKFMSALGNTSRFASGGTEQTGPFGAANAPGPL</sequence>
<comment type="caution">
    <text evidence="2">The sequence shown here is derived from an EMBL/GenBank/DDBJ whole genome shotgun (WGS) entry which is preliminary data.</text>
</comment>
<dbReference type="EMBL" id="JAPMOS010000092">
    <property type="protein sequence ID" value="KAJ4455799.1"/>
    <property type="molecule type" value="Genomic_DNA"/>
</dbReference>
<feature type="compositionally biased region" description="Basic and acidic residues" evidence="1">
    <location>
        <begin position="18"/>
        <end position="27"/>
    </location>
</feature>
<organism evidence="2 3">
    <name type="scientific">Paratrimastix pyriformis</name>
    <dbReference type="NCBI Taxonomy" id="342808"/>
    <lineage>
        <taxon>Eukaryota</taxon>
        <taxon>Metamonada</taxon>
        <taxon>Preaxostyla</taxon>
        <taxon>Paratrimastigidae</taxon>
        <taxon>Paratrimastix</taxon>
    </lineage>
</organism>
<feature type="region of interest" description="Disordered" evidence="1">
    <location>
        <begin position="53"/>
        <end position="76"/>
    </location>
</feature>
<keyword evidence="3" id="KW-1185">Reference proteome</keyword>